<keyword evidence="4" id="KW-1185">Reference proteome</keyword>
<dbReference type="Pfam" id="PF00168">
    <property type="entry name" value="C2"/>
    <property type="match status" value="1"/>
</dbReference>
<evidence type="ECO:0000313" key="4">
    <source>
        <dbReference type="Proteomes" id="UP001172673"/>
    </source>
</evidence>
<feature type="compositionally biased region" description="Polar residues" evidence="1">
    <location>
        <begin position="433"/>
        <end position="464"/>
    </location>
</feature>
<feature type="domain" description="C2" evidence="2">
    <location>
        <begin position="51"/>
        <end position="184"/>
    </location>
</feature>
<feature type="compositionally biased region" description="Polar residues" evidence="1">
    <location>
        <begin position="631"/>
        <end position="645"/>
    </location>
</feature>
<reference evidence="3" key="1">
    <citation type="submission" date="2022-10" db="EMBL/GenBank/DDBJ databases">
        <title>Culturing micro-colonial fungi from biological soil crusts in the Mojave desert and describing Neophaeococcomyces mojavensis, and introducing the new genera and species Taxawa tesnikishii.</title>
        <authorList>
            <person name="Kurbessoian T."/>
            <person name="Stajich J.E."/>
        </authorList>
    </citation>
    <scope>NUCLEOTIDE SEQUENCE</scope>
    <source>
        <strain evidence="3">TK_41</strain>
    </source>
</reference>
<sequence>MAENDSESPVLRKAGAIPHEADKIGPKILGQTEKLEKKYHNATESEQKKKDEKDPAGGFDATPVARAPPGYTVKITFHKAENLPFADFGTLSSDPYILAVLKTDLPKRHKQDPDLKLRTPTIHRNTDPEWETEWIIANIPASGFQLKCRLYDEDPADHDDRLGNAHINVSHIDENWRGFSHQKYQLKKRMGSKRAYTLRGCAALVSRRIKLHGDLIVSVENLGRTDTEDGGRAYTLGPLPWTRHFSPLIGRIAGTKDTQQSKDGKEVSKYNFQSIQMQFKGPPPADLYHRYVEFRPFVAGMFTSHSLRGRLLNRALHHQHARIYNYDRTTKYGVFQEPCLEMTQQFLDLVHYDEGGRIFTYILTLDGQLRFTETGKEFGIDLLSKHTMHSDVSIYIAFSGEFFIRRIKHPKMHKNDSSVDPQKDTYPPAPSPDDQQNNNEASSSKSKCSWGQRNGSSSQTQTNGAAKDKDTDPTHYEMIIDNDSGTYRPNAEKLPLLKEYLSGNLTGLKVTTLDCQKDAELQQKLKKEQKDNKKASAGGKPVAYLQNASMSSLSSSDEEELDARADAGDDQAVKEKKYKRQMHKFMDGGRDEHHGDPDHDDQQGNSNHLHSQGLDGTVEQEKGKGRDNIEPSATTANDANLNEKQ</sequence>
<accession>A0AA39CBV3</accession>
<feature type="compositionally biased region" description="Basic and acidic residues" evidence="1">
    <location>
        <begin position="584"/>
        <end position="602"/>
    </location>
</feature>
<dbReference type="AlphaFoldDB" id="A0AA39CBV3"/>
<dbReference type="PANTHER" id="PTHR47800:SF5">
    <property type="entry name" value="FER-1-LIKE PROTEIN 6"/>
    <property type="match status" value="1"/>
</dbReference>
<dbReference type="Gene3D" id="2.60.40.150">
    <property type="entry name" value="C2 domain"/>
    <property type="match status" value="1"/>
</dbReference>
<proteinExistence type="predicted"/>
<dbReference type="EMBL" id="JAPDRK010000026">
    <property type="protein sequence ID" value="KAJ9602556.1"/>
    <property type="molecule type" value="Genomic_DNA"/>
</dbReference>
<feature type="compositionally biased region" description="Basic and acidic residues" evidence="1">
    <location>
        <begin position="562"/>
        <end position="575"/>
    </location>
</feature>
<dbReference type="GO" id="GO:0010628">
    <property type="term" value="P:positive regulation of gene expression"/>
    <property type="evidence" value="ECO:0007669"/>
    <property type="project" value="TreeGrafter"/>
</dbReference>
<dbReference type="InterPro" id="IPR000008">
    <property type="entry name" value="C2_dom"/>
</dbReference>
<feature type="compositionally biased region" description="Basic and acidic residues" evidence="1">
    <location>
        <begin position="525"/>
        <end position="534"/>
    </location>
</feature>
<dbReference type="SUPFAM" id="SSF49562">
    <property type="entry name" value="C2 domain (Calcium/lipid-binding domain, CaLB)"/>
    <property type="match status" value="1"/>
</dbReference>
<evidence type="ECO:0000259" key="2">
    <source>
        <dbReference type="PROSITE" id="PS50004"/>
    </source>
</evidence>
<feature type="compositionally biased region" description="Basic and acidic residues" evidence="1">
    <location>
        <begin position="413"/>
        <end position="423"/>
    </location>
</feature>
<feature type="compositionally biased region" description="Basic and acidic residues" evidence="1">
    <location>
        <begin position="466"/>
        <end position="475"/>
    </location>
</feature>
<feature type="compositionally biased region" description="Basic and acidic residues" evidence="1">
    <location>
        <begin position="619"/>
        <end position="629"/>
    </location>
</feature>
<protein>
    <recommendedName>
        <fullName evidence="2">C2 domain-containing protein</fullName>
    </recommendedName>
</protein>
<feature type="region of interest" description="Disordered" evidence="1">
    <location>
        <begin position="413"/>
        <end position="488"/>
    </location>
</feature>
<evidence type="ECO:0000256" key="1">
    <source>
        <dbReference type="SAM" id="MobiDB-lite"/>
    </source>
</evidence>
<dbReference type="Proteomes" id="UP001172673">
    <property type="component" value="Unassembled WGS sequence"/>
</dbReference>
<evidence type="ECO:0000313" key="3">
    <source>
        <dbReference type="EMBL" id="KAJ9602556.1"/>
    </source>
</evidence>
<dbReference type="PROSITE" id="PS50004">
    <property type="entry name" value="C2"/>
    <property type="match status" value="1"/>
</dbReference>
<dbReference type="SMART" id="SM00239">
    <property type="entry name" value="C2"/>
    <property type="match status" value="1"/>
</dbReference>
<feature type="region of interest" description="Disordered" evidence="1">
    <location>
        <begin position="1"/>
        <end position="65"/>
    </location>
</feature>
<feature type="region of interest" description="Disordered" evidence="1">
    <location>
        <begin position="525"/>
        <end position="645"/>
    </location>
</feature>
<comment type="caution">
    <text evidence="3">The sequence shown here is derived from an EMBL/GenBank/DDBJ whole genome shotgun (WGS) entry which is preliminary data.</text>
</comment>
<name>A0AA39CBV3_9EURO</name>
<organism evidence="3 4">
    <name type="scientific">Cladophialophora chaetospira</name>
    <dbReference type="NCBI Taxonomy" id="386627"/>
    <lineage>
        <taxon>Eukaryota</taxon>
        <taxon>Fungi</taxon>
        <taxon>Dikarya</taxon>
        <taxon>Ascomycota</taxon>
        <taxon>Pezizomycotina</taxon>
        <taxon>Eurotiomycetes</taxon>
        <taxon>Chaetothyriomycetidae</taxon>
        <taxon>Chaetothyriales</taxon>
        <taxon>Herpotrichiellaceae</taxon>
        <taxon>Cladophialophora</taxon>
    </lineage>
</organism>
<dbReference type="PANTHER" id="PTHR47800">
    <property type="entry name" value="C2 DOMAIN-CONTAINING PROTEIN"/>
    <property type="match status" value="1"/>
</dbReference>
<gene>
    <name evidence="3" type="ORF">H2200_013099</name>
</gene>
<feature type="compositionally biased region" description="Basic and acidic residues" evidence="1">
    <location>
        <begin position="33"/>
        <end position="55"/>
    </location>
</feature>
<dbReference type="InterPro" id="IPR035892">
    <property type="entry name" value="C2_domain_sf"/>
</dbReference>